<keyword evidence="9 11" id="KW-0472">Membrane</keyword>
<evidence type="ECO:0000256" key="6">
    <source>
        <dbReference type="ARBA" id="ARBA00022643"/>
    </source>
</evidence>
<feature type="binding site" evidence="11">
    <location>
        <begin position="61"/>
        <end position="65"/>
    </location>
    <ligand>
        <name>FMN</name>
        <dbReference type="ChEBI" id="CHEBI:58210"/>
    </ligand>
</feature>
<comment type="caution">
    <text evidence="13">The sequence shown here is derived from an EMBL/GenBank/DDBJ whole genome shotgun (WGS) entry which is preliminary data.</text>
</comment>
<dbReference type="NCBIfam" id="NF003652">
    <property type="entry name" value="PRK05286.2-5"/>
    <property type="match status" value="1"/>
</dbReference>
<evidence type="ECO:0000256" key="5">
    <source>
        <dbReference type="ARBA" id="ARBA00022630"/>
    </source>
</evidence>
<feature type="binding site" evidence="11">
    <location>
        <position position="169"/>
    </location>
    <ligand>
        <name>FMN</name>
        <dbReference type="ChEBI" id="CHEBI:58210"/>
    </ligand>
</feature>
<evidence type="ECO:0000256" key="3">
    <source>
        <dbReference type="ARBA" id="ARBA00005161"/>
    </source>
</evidence>
<evidence type="ECO:0000256" key="9">
    <source>
        <dbReference type="ARBA" id="ARBA00023136"/>
    </source>
</evidence>
<feature type="binding site" evidence="11">
    <location>
        <position position="138"/>
    </location>
    <ligand>
        <name>FMN</name>
        <dbReference type="ChEBI" id="CHEBI:58210"/>
    </ligand>
</feature>
<dbReference type="PROSITE" id="PS00911">
    <property type="entry name" value="DHODEHASE_1"/>
    <property type="match status" value="1"/>
</dbReference>
<sequence length="355" mass="36968">MADLYTLVGPLLRKLDPEQAHGLTIRALKSRLVPGRRAVSHACLEQNLWGLRFPNPVGLAAGFDKNAEVPDAMLGQGFGFVEIGSVTPRPQPGNPKPRMFRLSEDQAVINRMGFNNQGLDAVAARLLARPRIGIVGANLGKNKDTEDAASDYEKGAAKLAPLSDYIVINVSSPNTPGLRALQGRDQLEGLVGRTRTALDLASEGAKRPPLLLKIAPDLNDEDLADIAAVALSGALDGLIVSNTTIARPPSLQSAHASETGGLSGAPLLAPSTAVLHQMYALTEGKLPLIGAGGIAGAADAYAKIKAGAALVQVYSALVYQGTALIERINRGLIALLAADGYNNIADAVGAAHRGK</sequence>
<reference evidence="13 14" key="1">
    <citation type="submission" date="2021-04" db="EMBL/GenBank/DDBJ databases">
        <title>Magnetospirillum sulfuroxidans sp. nov., a facultative chemolithoautotrophic sulfur-oxidizing alphaproteobacterium isolated from freshwater sediment and proposals for Paramagetospirillum gen. nov., and Magnetospirillaceae fam. nov.</title>
        <authorList>
            <person name="Koziaeva V."/>
            <person name="Geelhoed J.S."/>
            <person name="Sorokin D.Y."/>
            <person name="Grouzdev D.S."/>
        </authorList>
    </citation>
    <scope>NUCLEOTIDE SEQUENCE [LARGE SCALE GENOMIC DNA]</scope>
    <source>
        <strain evidence="13 14">J10</strain>
    </source>
</reference>
<dbReference type="InterPro" id="IPR050074">
    <property type="entry name" value="DHO_dehydrogenase"/>
</dbReference>
<gene>
    <name evidence="11" type="primary">pyrD</name>
    <name evidence="13" type="ORF">KEC16_08935</name>
</gene>
<dbReference type="HAMAP" id="MF_00225">
    <property type="entry name" value="DHO_dh_type2"/>
    <property type="match status" value="1"/>
</dbReference>
<dbReference type="PANTHER" id="PTHR48109:SF4">
    <property type="entry name" value="DIHYDROOROTATE DEHYDROGENASE (QUINONE), MITOCHONDRIAL"/>
    <property type="match status" value="1"/>
</dbReference>
<comment type="function">
    <text evidence="1 11">Catalyzes the conversion of dihydroorotate to orotate with quinone as electron acceptor.</text>
</comment>
<dbReference type="RefSeq" id="WP_211547997.1">
    <property type="nucleotide sequence ID" value="NZ_JAGTUF010000006.1"/>
</dbReference>
<evidence type="ECO:0000256" key="7">
    <source>
        <dbReference type="ARBA" id="ARBA00022975"/>
    </source>
</evidence>
<evidence type="ECO:0000256" key="10">
    <source>
        <dbReference type="ARBA" id="ARBA00048639"/>
    </source>
</evidence>
<feature type="binding site" evidence="11">
    <location>
        <position position="241"/>
    </location>
    <ligand>
        <name>FMN</name>
        <dbReference type="ChEBI" id="CHEBI:58210"/>
    </ligand>
</feature>
<dbReference type="NCBIfam" id="TIGR01036">
    <property type="entry name" value="pyrD_sub2"/>
    <property type="match status" value="1"/>
</dbReference>
<evidence type="ECO:0000259" key="12">
    <source>
        <dbReference type="Pfam" id="PF01180"/>
    </source>
</evidence>
<evidence type="ECO:0000256" key="8">
    <source>
        <dbReference type="ARBA" id="ARBA00023002"/>
    </source>
</evidence>
<keyword evidence="6 11" id="KW-0288">FMN</keyword>
<dbReference type="InterPro" id="IPR001295">
    <property type="entry name" value="Dihydroorotate_DH_CS"/>
</dbReference>
<dbReference type="PROSITE" id="PS00912">
    <property type="entry name" value="DHODEHASE_2"/>
    <property type="match status" value="1"/>
</dbReference>
<keyword evidence="7 11" id="KW-0665">Pyrimidine biosynthesis</keyword>
<comment type="similarity">
    <text evidence="4 11">Belongs to the dihydroorotate dehydrogenase family. Type 2 subfamily.</text>
</comment>
<dbReference type="Gene3D" id="3.20.20.70">
    <property type="entry name" value="Aldolase class I"/>
    <property type="match status" value="1"/>
</dbReference>
<keyword evidence="5 11" id="KW-0285">Flavoprotein</keyword>
<feature type="binding site" evidence="11">
    <location>
        <position position="169"/>
    </location>
    <ligand>
        <name>substrate</name>
    </ligand>
</feature>
<proteinExistence type="inferred from homology"/>
<feature type="binding site" evidence="11">
    <location>
        <position position="174"/>
    </location>
    <ligand>
        <name>substrate</name>
    </ligand>
</feature>
<dbReference type="InterPro" id="IPR005720">
    <property type="entry name" value="Dihydroorotate_DH_cat"/>
</dbReference>
<dbReference type="Pfam" id="PF01180">
    <property type="entry name" value="DHO_dh"/>
    <property type="match status" value="1"/>
</dbReference>
<keyword evidence="11" id="KW-1003">Cell membrane</keyword>
<accession>A0ABS5IC02</accession>
<feature type="binding site" evidence="11">
    <location>
        <position position="85"/>
    </location>
    <ligand>
        <name>FMN</name>
        <dbReference type="ChEBI" id="CHEBI:58210"/>
    </ligand>
</feature>
<evidence type="ECO:0000256" key="2">
    <source>
        <dbReference type="ARBA" id="ARBA00004370"/>
    </source>
</evidence>
<feature type="domain" description="Dihydroorotate dehydrogenase catalytic" evidence="12">
    <location>
        <begin position="44"/>
        <end position="336"/>
    </location>
</feature>
<dbReference type="EMBL" id="JAGTUF010000006">
    <property type="protein sequence ID" value="MBR9971839.1"/>
    <property type="molecule type" value="Genomic_DNA"/>
</dbReference>
<name>A0ABS5IC02_9PROT</name>
<dbReference type="InterPro" id="IPR012135">
    <property type="entry name" value="Dihydroorotate_DH_1_2"/>
</dbReference>
<dbReference type="GO" id="GO:0106430">
    <property type="term" value="F:dihydroorotate dehydrogenase (quinone) activity"/>
    <property type="evidence" value="ECO:0007669"/>
    <property type="project" value="UniProtKB-EC"/>
</dbReference>
<dbReference type="InterPro" id="IPR013785">
    <property type="entry name" value="Aldolase_TIM"/>
</dbReference>
<evidence type="ECO:0000256" key="4">
    <source>
        <dbReference type="ARBA" id="ARBA00005359"/>
    </source>
</evidence>
<dbReference type="EC" id="1.3.5.2" evidence="11"/>
<feature type="binding site" evidence="11">
    <location>
        <begin position="242"/>
        <end position="243"/>
    </location>
    <ligand>
        <name>substrate</name>
    </ligand>
</feature>
<organism evidence="13 14">
    <name type="scientific">Magnetospirillum sulfuroxidans</name>
    <dbReference type="NCBI Taxonomy" id="611300"/>
    <lineage>
        <taxon>Bacteria</taxon>
        <taxon>Pseudomonadati</taxon>
        <taxon>Pseudomonadota</taxon>
        <taxon>Alphaproteobacteria</taxon>
        <taxon>Rhodospirillales</taxon>
        <taxon>Rhodospirillaceae</taxon>
        <taxon>Magnetospirillum</taxon>
    </lineage>
</organism>
<dbReference type="SUPFAM" id="SSF51395">
    <property type="entry name" value="FMN-linked oxidoreductases"/>
    <property type="match status" value="1"/>
</dbReference>
<evidence type="ECO:0000256" key="11">
    <source>
        <dbReference type="HAMAP-Rule" id="MF_00225"/>
    </source>
</evidence>
<feature type="binding site" evidence="11">
    <location>
        <position position="213"/>
    </location>
    <ligand>
        <name>FMN</name>
        <dbReference type="ChEBI" id="CHEBI:58210"/>
    </ligand>
</feature>
<dbReference type="CDD" id="cd04738">
    <property type="entry name" value="DHOD_2_like"/>
    <property type="match status" value="1"/>
</dbReference>
<dbReference type="PANTHER" id="PTHR48109">
    <property type="entry name" value="DIHYDROOROTATE DEHYDROGENASE (QUINONE), MITOCHONDRIAL-RELATED"/>
    <property type="match status" value="1"/>
</dbReference>
<dbReference type="NCBIfam" id="NF003645">
    <property type="entry name" value="PRK05286.1-2"/>
    <property type="match status" value="1"/>
</dbReference>
<dbReference type="Proteomes" id="UP000680714">
    <property type="component" value="Unassembled WGS sequence"/>
</dbReference>
<comment type="pathway">
    <text evidence="3 11">Pyrimidine metabolism; UMP biosynthesis via de novo pathway; orotate from (S)-dihydroorotate (quinone route): step 1/1.</text>
</comment>
<feature type="binding site" evidence="11">
    <location>
        <position position="65"/>
    </location>
    <ligand>
        <name>substrate</name>
    </ligand>
</feature>
<feature type="active site" description="Nucleophile" evidence="11">
    <location>
        <position position="172"/>
    </location>
</feature>
<protein>
    <recommendedName>
        <fullName evidence="11">Dihydroorotate dehydrogenase (quinone)</fullName>
        <ecNumber evidence="11">1.3.5.2</ecNumber>
    </recommendedName>
    <alternativeName>
        <fullName evidence="11">DHOdehase</fullName>
        <shortName evidence="11">DHOD</shortName>
        <shortName evidence="11">DHODase</shortName>
    </alternativeName>
    <alternativeName>
        <fullName evidence="11">Dihydroorotate oxidase</fullName>
    </alternativeName>
</protein>
<comment type="catalytic activity">
    <reaction evidence="10 11">
        <text>(S)-dihydroorotate + a quinone = orotate + a quinol</text>
        <dbReference type="Rhea" id="RHEA:30187"/>
        <dbReference type="ChEBI" id="CHEBI:24646"/>
        <dbReference type="ChEBI" id="CHEBI:30839"/>
        <dbReference type="ChEBI" id="CHEBI:30864"/>
        <dbReference type="ChEBI" id="CHEBI:132124"/>
        <dbReference type="EC" id="1.3.5.2"/>
    </reaction>
</comment>
<feature type="binding site" evidence="11">
    <location>
        <position position="293"/>
    </location>
    <ligand>
        <name>FMN</name>
        <dbReference type="ChEBI" id="CHEBI:58210"/>
    </ligand>
</feature>
<dbReference type="InterPro" id="IPR005719">
    <property type="entry name" value="Dihydroorotate_DH_2"/>
</dbReference>
<feature type="binding site" evidence="11">
    <location>
        <begin position="110"/>
        <end position="114"/>
    </location>
    <ligand>
        <name>substrate</name>
    </ligand>
</feature>
<comment type="cofactor">
    <cofactor evidence="11">
        <name>FMN</name>
        <dbReference type="ChEBI" id="CHEBI:58210"/>
    </cofactor>
    <text evidence="11">Binds 1 FMN per subunit.</text>
</comment>
<dbReference type="PIRSF" id="PIRSF000164">
    <property type="entry name" value="DHO_oxidase"/>
    <property type="match status" value="1"/>
</dbReference>
<keyword evidence="8 11" id="KW-0560">Oxidoreductase</keyword>
<evidence type="ECO:0000313" key="13">
    <source>
        <dbReference type="EMBL" id="MBR9971839.1"/>
    </source>
</evidence>
<evidence type="ECO:0000256" key="1">
    <source>
        <dbReference type="ARBA" id="ARBA00003125"/>
    </source>
</evidence>
<keyword evidence="14" id="KW-1185">Reference proteome</keyword>
<comment type="subcellular location">
    <subcellularLocation>
        <location evidence="11">Cell membrane</location>
        <topology evidence="11">Peripheral membrane protein</topology>
    </subcellularLocation>
    <subcellularLocation>
        <location evidence="2">Membrane</location>
    </subcellularLocation>
</comment>
<feature type="binding site" evidence="11">
    <location>
        <position position="264"/>
    </location>
    <ligand>
        <name>FMN</name>
        <dbReference type="ChEBI" id="CHEBI:58210"/>
    </ligand>
</feature>
<comment type="subunit">
    <text evidence="11">Monomer.</text>
</comment>
<evidence type="ECO:0000313" key="14">
    <source>
        <dbReference type="Proteomes" id="UP000680714"/>
    </source>
</evidence>
<feature type="binding site" evidence="11">
    <location>
        <begin position="314"/>
        <end position="315"/>
    </location>
    <ligand>
        <name>FMN</name>
        <dbReference type="ChEBI" id="CHEBI:58210"/>
    </ligand>
</feature>